<dbReference type="GO" id="GO:0016705">
    <property type="term" value="F:oxidoreductase activity, acting on paired donors, with incorporation or reduction of molecular oxygen"/>
    <property type="evidence" value="ECO:0007669"/>
    <property type="project" value="InterPro"/>
</dbReference>
<dbReference type="CDD" id="cd11065">
    <property type="entry name" value="CYP64-like"/>
    <property type="match status" value="1"/>
</dbReference>
<dbReference type="GO" id="GO:0020037">
    <property type="term" value="F:heme binding"/>
    <property type="evidence" value="ECO:0007669"/>
    <property type="project" value="InterPro"/>
</dbReference>
<evidence type="ECO:0000256" key="4">
    <source>
        <dbReference type="ARBA" id="ARBA00010617"/>
    </source>
</evidence>
<evidence type="ECO:0008006" key="15">
    <source>
        <dbReference type="Google" id="ProtNLM"/>
    </source>
</evidence>
<dbReference type="AlphaFoldDB" id="A0AAW0GG26"/>
<dbReference type="EMBL" id="JASBNA010000009">
    <property type="protein sequence ID" value="KAK7688917.1"/>
    <property type="molecule type" value="Genomic_DNA"/>
</dbReference>
<dbReference type="InterPro" id="IPR050364">
    <property type="entry name" value="Cytochrome_P450_fung"/>
</dbReference>
<protein>
    <recommendedName>
        <fullName evidence="15">Cytochrome P450</fullName>
    </recommendedName>
</protein>
<comment type="pathway">
    <text evidence="3">Secondary metabolite biosynthesis.</text>
</comment>
<keyword evidence="14" id="KW-1185">Reference proteome</keyword>
<evidence type="ECO:0000256" key="7">
    <source>
        <dbReference type="ARBA" id="ARBA00022723"/>
    </source>
</evidence>
<dbReference type="GO" id="GO:0005506">
    <property type="term" value="F:iron ion binding"/>
    <property type="evidence" value="ECO:0007669"/>
    <property type="project" value="InterPro"/>
</dbReference>
<dbReference type="GO" id="GO:0016020">
    <property type="term" value="C:membrane"/>
    <property type="evidence" value="ECO:0007669"/>
    <property type="project" value="UniProtKB-SubCell"/>
</dbReference>
<keyword evidence="5" id="KW-0349">Heme</keyword>
<dbReference type="Pfam" id="PF00067">
    <property type="entry name" value="p450"/>
    <property type="match status" value="1"/>
</dbReference>
<keyword evidence="11" id="KW-0503">Monooxygenase</keyword>
<keyword evidence="7" id="KW-0479">Metal-binding</keyword>
<evidence type="ECO:0000313" key="14">
    <source>
        <dbReference type="Proteomes" id="UP001385951"/>
    </source>
</evidence>
<comment type="subcellular location">
    <subcellularLocation>
        <location evidence="2">Membrane</location>
        <topology evidence="2">Single-pass membrane protein</topology>
    </subcellularLocation>
</comment>
<dbReference type="InterPro" id="IPR002401">
    <property type="entry name" value="Cyt_P450_E_grp-I"/>
</dbReference>
<evidence type="ECO:0000256" key="3">
    <source>
        <dbReference type="ARBA" id="ARBA00005179"/>
    </source>
</evidence>
<gene>
    <name evidence="13" type="ORF">QCA50_007608</name>
</gene>
<dbReference type="PANTHER" id="PTHR46300:SF7">
    <property type="entry name" value="P450, PUTATIVE (EUROFUNG)-RELATED"/>
    <property type="match status" value="1"/>
</dbReference>
<dbReference type="PANTHER" id="PTHR46300">
    <property type="entry name" value="P450, PUTATIVE (EUROFUNG)-RELATED-RELATED"/>
    <property type="match status" value="1"/>
</dbReference>
<comment type="cofactor">
    <cofactor evidence="1">
        <name>heme</name>
        <dbReference type="ChEBI" id="CHEBI:30413"/>
    </cofactor>
</comment>
<dbReference type="Gene3D" id="1.10.630.10">
    <property type="entry name" value="Cytochrome P450"/>
    <property type="match status" value="1"/>
</dbReference>
<evidence type="ECO:0000256" key="6">
    <source>
        <dbReference type="ARBA" id="ARBA00022692"/>
    </source>
</evidence>
<dbReference type="Proteomes" id="UP001385951">
    <property type="component" value="Unassembled WGS sequence"/>
</dbReference>
<evidence type="ECO:0000256" key="9">
    <source>
        <dbReference type="ARBA" id="ARBA00023002"/>
    </source>
</evidence>
<dbReference type="GO" id="GO:0004497">
    <property type="term" value="F:monooxygenase activity"/>
    <property type="evidence" value="ECO:0007669"/>
    <property type="project" value="UniProtKB-KW"/>
</dbReference>
<comment type="similarity">
    <text evidence="4">Belongs to the cytochrome P450 family.</text>
</comment>
<evidence type="ECO:0000256" key="5">
    <source>
        <dbReference type="ARBA" id="ARBA00022617"/>
    </source>
</evidence>
<keyword evidence="12" id="KW-0472">Membrane</keyword>
<dbReference type="SUPFAM" id="SSF48264">
    <property type="entry name" value="Cytochrome P450"/>
    <property type="match status" value="1"/>
</dbReference>
<dbReference type="InterPro" id="IPR001128">
    <property type="entry name" value="Cyt_P450"/>
</dbReference>
<evidence type="ECO:0000256" key="10">
    <source>
        <dbReference type="ARBA" id="ARBA00023004"/>
    </source>
</evidence>
<keyword evidence="9" id="KW-0560">Oxidoreductase</keyword>
<keyword evidence="6" id="KW-0812">Transmembrane</keyword>
<evidence type="ECO:0000256" key="11">
    <source>
        <dbReference type="ARBA" id="ARBA00023033"/>
    </source>
</evidence>
<comment type="caution">
    <text evidence="13">The sequence shown here is derived from an EMBL/GenBank/DDBJ whole genome shotgun (WGS) entry which is preliminary data.</text>
</comment>
<evidence type="ECO:0000256" key="8">
    <source>
        <dbReference type="ARBA" id="ARBA00022989"/>
    </source>
</evidence>
<sequence>MWLSYSSMAQKYGDIVHLKALTQNIIIVSSMEAASDLFDKRAKIYSDRFRSTMIMDLLDMSWSLGLLNYGEPWRKARKFFHYHYNTSTIRQYDGLQFDVVRRLLRRLRTSPERFLDHSQFTFAALILRMTYGVHIENERNEHVVEATLWLEAFNEAIQPGRFWVDIMPILKYVPTWFPGAGFKKFALKARKHMYNALDRPLDFVKANLLSGTGSPSIAATALENIDKTCDASEQENLIRNSLGAAFGAGVDTTSPTLQLFFYLMMTHPDIQKKAQNELHTVIGERRLPTLNDRPNLPYVEAIVKEVLRWQPVTPLALPHYTAAADEYRGYYIPKGSVVLGNAWYGLGMKYLSLALIFWPFCSQAYPT</sequence>
<evidence type="ECO:0000256" key="12">
    <source>
        <dbReference type="ARBA" id="ARBA00023136"/>
    </source>
</evidence>
<proteinExistence type="inferred from homology"/>
<organism evidence="13 14">
    <name type="scientific">Cerrena zonata</name>
    <dbReference type="NCBI Taxonomy" id="2478898"/>
    <lineage>
        <taxon>Eukaryota</taxon>
        <taxon>Fungi</taxon>
        <taxon>Dikarya</taxon>
        <taxon>Basidiomycota</taxon>
        <taxon>Agaricomycotina</taxon>
        <taxon>Agaricomycetes</taxon>
        <taxon>Polyporales</taxon>
        <taxon>Cerrenaceae</taxon>
        <taxon>Cerrena</taxon>
    </lineage>
</organism>
<dbReference type="InterPro" id="IPR036396">
    <property type="entry name" value="Cyt_P450_sf"/>
</dbReference>
<keyword evidence="10" id="KW-0408">Iron</keyword>
<evidence type="ECO:0000256" key="2">
    <source>
        <dbReference type="ARBA" id="ARBA00004167"/>
    </source>
</evidence>
<keyword evidence="8" id="KW-1133">Transmembrane helix</keyword>
<dbReference type="PRINTS" id="PR00463">
    <property type="entry name" value="EP450I"/>
</dbReference>
<reference evidence="13 14" key="1">
    <citation type="submission" date="2022-09" db="EMBL/GenBank/DDBJ databases">
        <authorList>
            <person name="Palmer J.M."/>
        </authorList>
    </citation>
    <scope>NUCLEOTIDE SEQUENCE [LARGE SCALE GENOMIC DNA]</scope>
    <source>
        <strain evidence="13 14">DSM 7382</strain>
    </source>
</reference>
<evidence type="ECO:0000256" key="1">
    <source>
        <dbReference type="ARBA" id="ARBA00001971"/>
    </source>
</evidence>
<dbReference type="PRINTS" id="PR00385">
    <property type="entry name" value="P450"/>
</dbReference>
<accession>A0AAW0GG26</accession>
<evidence type="ECO:0000313" key="13">
    <source>
        <dbReference type="EMBL" id="KAK7688917.1"/>
    </source>
</evidence>
<name>A0AAW0GG26_9APHY</name>